<dbReference type="SUPFAM" id="SSF46689">
    <property type="entry name" value="Homeodomain-like"/>
    <property type="match status" value="1"/>
</dbReference>
<dbReference type="SMART" id="SM00342">
    <property type="entry name" value="HTH_ARAC"/>
    <property type="match status" value="1"/>
</dbReference>
<keyword evidence="2" id="KW-0238">DNA-binding</keyword>
<feature type="domain" description="HTH araC/xylS-type" evidence="4">
    <location>
        <begin position="160"/>
        <end position="257"/>
    </location>
</feature>
<dbReference type="PANTHER" id="PTHR46796">
    <property type="entry name" value="HTH-TYPE TRANSCRIPTIONAL ACTIVATOR RHAS-RELATED"/>
    <property type="match status" value="1"/>
</dbReference>
<keyword evidence="3" id="KW-0804">Transcription</keyword>
<dbReference type="Pfam" id="PF12833">
    <property type="entry name" value="HTH_18"/>
    <property type="match status" value="1"/>
</dbReference>
<dbReference type="GO" id="GO:0003700">
    <property type="term" value="F:DNA-binding transcription factor activity"/>
    <property type="evidence" value="ECO:0007669"/>
    <property type="project" value="InterPro"/>
</dbReference>
<dbReference type="EMBL" id="FOLE01000004">
    <property type="protein sequence ID" value="SFC28007.1"/>
    <property type="molecule type" value="Genomic_DNA"/>
</dbReference>
<dbReference type="PANTHER" id="PTHR46796:SF13">
    <property type="entry name" value="HTH-TYPE TRANSCRIPTIONAL ACTIVATOR RHAS"/>
    <property type="match status" value="1"/>
</dbReference>
<dbReference type="InterPro" id="IPR050204">
    <property type="entry name" value="AraC_XylS_family_regulators"/>
</dbReference>
<accession>A0A1I1HVB1</accession>
<keyword evidence="6" id="KW-1185">Reference proteome</keyword>
<evidence type="ECO:0000313" key="6">
    <source>
        <dbReference type="Proteomes" id="UP000199514"/>
    </source>
</evidence>
<name>A0A1I1HVB1_9BACT</name>
<dbReference type="RefSeq" id="WP_091510643.1">
    <property type="nucleotide sequence ID" value="NZ_FOLE01000004.1"/>
</dbReference>
<dbReference type="GO" id="GO:0043565">
    <property type="term" value="F:sequence-specific DNA binding"/>
    <property type="evidence" value="ECO:0007669"/>
    <property type="project" value="InterPro"/>
</dbReference>
<evidence type="ECO:0000313" key="5">
    <source>
        <dbReference type="EMBL" id="SFC28007.1"/>
    </source>
</evidence>
<gene>
    <name evidence="5" type="ORF">SAMN05421780_104111</name>
</gene>
<dbReference type="STRING" id="927664.SAMN05421780_104111"/>
<dbReference type="AlphaFoldDB" id="A0A1I1HVB1"/>
<reference evidence="5 6" key="1">
    <citation type="submission" date="2016-10" db="EMBL/GenBank/DDBJ databases">
        <authorList>
            <person name="de Groot N.N."/>
        </authorList>
    </citation>
    <scope>NUCLEOTIDE SEQUENCE [LARGE SCALE GENOMIC DNA]</scope>
    <source>
        <strain evidence="5 6">DSM 6793</strain>
    </source>
</reference>
<dbReference type="InterPro" id="IPR018060">
    <property type="entry name" value="HTH_AraC"/>
</dbReference>
<proteinExistence type="predicted"/>
<evidence type="ECO:0000259" key="4">
    <source>
        <dbReference type="PROSITE" id="PS01124"/>
    </source>
</evidence>
<protein>
    <submittedName>
        <fullName evidence="5">Helix-turn-helix domain-containing protein</fullName>
    </submittedName>
</protein>
<sequence length="269" mass="32208">MQLNFYTPQHIDLRHYIEGYYFITRNQPQKSLRYFTFPNNYCILSVNRNADIQRQHHRYLVRFEADGQLHTSIVTRYIQPLEIVYQEPVDEITIYFKPLAINHFMADSVRLLGRENIDNFNPFADFGQTMQLIFDTQDRPTQINLLEQYWLSKWQPRPDLEQVQQLIANMDGDTKIEEIAQKYQCSRQHLNRLFRKYLGKSPAEFRKILRFRAAIANYGHAHNLTDLSHGFYFYDQSHFIRDFKALTGILPKDFFRNVNTDKGNIWLLA</sequence>
<dbReference type="InterPro" id="IPR009057">
    <property type="entry name" value="Homeodomain-like_sf"/>
</dbReference>
<dbReference type="OrthoDB" id="635259at2"/>
<dbReference type="Gene3D" id="1.10.10.60">
    <property type="entry name" value="Homeodomain-like"/>
    <property type="match status" value="1"/>
</dbReference>
<evidence type="ECO:0000256" key="1">
    <source>
        <dbReference type="ARBA" id="ARBA00023015"/>
    </source>
</evidence>
<organism evidence="5 6">
    <name type="scientific">Flexibacter flexilis DSM 6793</name>
    <dbReference type="NCBI Taxonomy" id="927664"/>
    <lineage>
        <taxon>Bacteria</taxon>
        <taxon>Pseudomonadati</taxon>
        <taxon>Bacteroidota</taxon>
        <taxon>Cytophagia</taxon>
        <taxon>Cytophagales</taxon>
        <taxon>Flexibacteraceae</taxon>
        <taxon>Flexibacter</taxon>
    </lineage>
</organism>
<dbReference type="Proteomes" id="UP000199514">
    <property type="component" value="Unassembled WGS sequence"/>
</dbReference>
<evidence type="ECO:0000256" key="2">
    <source>
        <dbReference type="ARBA" id="ARBA00023125"/>
    </source>
</evidence>
<dbReference type="PROSITE" id="PS01124">
    <property type="entry name" value="HTH_ARAC_FAMILY_2"/>
    <property type="match status" value="1"/>
</dbReference>
<keyword evidence="1" id="KW-0805">Transcription regulation</keyword>
<evidence type="ECO:0000256" key="3">
    <source>
        <dbReference type="ARBA" id="ARBA00023163"/>
    </source>
</evidence>